<comment type="caution">
    <text evidence="3">The sequence shown here is derived from an EMBL/GenBank/DDBJ whole genome shotgun (WGS) entry which is preliminary data.</text>
</comment>
<accession>A0A562UPJ4</accession>
<evidence type="ECO:0000313" key="4">
    <source>
        <dbReference type="Proteomes" id="UP000321617"/>
    </source>
</evidence>
<dbReference type="InterPro" id="IPR050789">
    <property type="entry name" value="Diverse_Enzym_Activities"/>
</dbReference>
<dbReference type="PANTHER" id="PTHR43283:SF11">
    <property type="entry name" value="BETA-LACTAMASE-RELATED DOMAIN-CONTAINING PROTEIN"/>
    <property type="match status" value="1"/>
</dbReference>
<gene>
    <name evidence="3" type="ORF">LX16_5000</name>
</gene>
<reference evidence="3 4" key="1">
    <citation type="journal article" date="2013" name="Stand. Genomic Sci.">
        <title>Genomic Encyclopedia of Type Strains, Phase I: The one thousand microbial genomes (KMG-I) project.</title>
        <authorList>
            <person name="Kyrpides N.C."/>
            <person name="Woyke T."/>
            <person name="Eisen J.A."/>
            <person name="Garrity G."/>
            <person name="Lilburn T.G."/>
            <person name="Beck B.J."/>
            <person name="Whitman W.B."/>
            <person name="Hugenholtz P."/>
            <person name="Klenk H.P."/>
        </authorList>
    </citation>
    <scope>NUCLEOTIDE SEQUENCE [LARGE SCALE GENOMIC DNA]</scope>
    <source>
        <strain evidence="3 4">DSM 45044</strain>
    </source>
</reference>
<dbReference type="Pfam" id="PF00144">
    <property type="entry name" value="Beta-lactamase"/>
    <property type="match status" value="1"/>
</dbReference>
<dbReference type="PANTHER" id="PTHR43283">
    <property type="entry name" value="BETA-LACTAMASE-RELATED"/>
    <property type="match status" value="1"/>
</dbReference>
<protein>
    <submittedName>
        <fullName evidence="3">Beta-lactamase</fullName>
    </submittedName>
</protein>
<dbReference type="InterPro" id="IPR012338">
    <property type="entry name" value="Beta-lactam/transpept-like"/>
</dbReference>
<dbReference type="Proteomes" id="UP000321617">
    <property type="component" value="Unassembled WGS sequence"/>
</dbReference>
<keyword evidence="4" id="KW-1185">Reference proteome</keyword>
<sequence length="277" mass="28891">MDTPAPVVPVYSVAKTYTAAAAFLTLDLAAPVSAYLPDPPPPVAGLRLHDLLTHRSGLDDYSGWPDYRAAVAARETPWPPETVLSRARTSPAGGFRYSNIGYLLVRRCLEEAHGDTLFGVLDTTVLSPLGITAHRFAEPADWTACTHPSTTGHLRAYHPGWVYPGTFAARVDDTARGIALMMRGALGDDLAAAMRDTAPVDAPGHPLDPPGYGLGLMTGGTPPVVVGHGGGGPGFHLFAAATADGRRWHGVVTTEDTDPLDPAATCVAAVASARPGS</sequence>
<dbReference type="Gene3D" id="3.40.710.10">
    <property type="entry name" value="DD-peptidase/beta-lactamase superfamily"/>
    <property type="match status" value="1"/>
</dbReference>
<feature type="domain" description="Beta-lactamase-related" evidence="2">
    <location>
        <begin position="7"/>
        <end position="257"/>
    </location>
</feature>
<evidence type="ECO:0000259" key="2">
    <source>
        <dbReference type="Pfam" id="PF00144"/>
    </source>
</evidence>
<keyword evidence="1" id="KW-0378">Hydrolase</keyword>
<dbReference type="GO" id="GO:0016787">
    <property type="term" value="F:hydrolase activity"/>
    <property type="evidence" value="ECO:0007669"/>
    <property type="project" value="UniProtKB-KW"/>
</dbReference>
<dbReference type="OrthoDB" id="3863176at2"/>
<proteinExistence type="predicted"/>
<dbReference type="RefSeq" id="WP_158645729.1">
    <property type="nucleotide sequence ID" value="NZ_BAABIJ010000007.1"/>
</dbReference>
<evidence type="ECO:0000313" key="3">
    <source>
        <dbReference type="EMBL" id="TWJ07516.1"/>
    </source>
</evidence>
<dbReference type="EMBL" id="VLLL01000011">
    <property type="protein sequence ID" value="TWJ07516.1"/>
    <property type="molecule type" value="Genomic_DNA"/>
</dbReference>
<dbReference type="SUPFAM" id="SSF56601">
    <property type="entry name" value="beta-lactamase/transpeptidase-like"/>
    <property type="match status" value="1"/>
</dbReference>
<dbReference type="AlphaFoldDB" id="A0A562UPJ4"/>
<name>A0A562UPJ4_9ACTN</name>
<organism evidence="3 4">
    <name type="scientific">Stackebrandtia albiflava</name>
    <dbReference type="NCBI Taxonomy" id="406432"/>
    <lineage>
        <taxon>Bacteria</taxon>
        <taxon>Bacillati</taxon>
        <taxon>Actinomycetota</taxon>
        <taxon>Actinomycetes</taxon>
        <taxon>Glycomycetales</taxon>
        <taxon>Glycomycetaceae</taxon>
        <taxon>Stackebrandtia</taxon>
    </lineage>
</organism>
<evidence type="ECO:0000256" key="1">
    <source>
        <dbReference type="ARBA" id="ARBA00022801"/>
    </source>
</evidence>
<dbReference type="InterPro" id="IPR001466">
    <property type="entry name" value="Beta-lactam-related"/>
</dbReference>